<proteinExistence type="inferred from homology"/>
<dbReference type="PANTHER" id="PTHR30069">
    <property type="entry name" value="TONB-DEPENDENT OUTER MEMBRANE RECEPTOR"/>
    <property type="match status" value="1"/>
</dbReference>
<dbReference type="PROSITE" id="PS52016">
    <property type="entry name" value="TONB_DEPENDENT_REC_3"/>
    <property type="match status" value="1"/>
</dbReference>
<sequence length="671" mass="72333">MAWRGCLLFVACSMPWTAWGGGSEAPATEVASSEASTAEAPPDAQVVQAEAGLEPALDAEALPEARTVVTASRSPERLEDSAVATEVITRSDILASGARDASELLAAHPGLQVVQTFAGATVQLQGLSPEYVLVLVDGERVAGRVAGSVDLSRLSTEDIEQVEIVKGPSSVLYGSDAVAGVVNLITRRARRPLGAELRASYGSMQRLELDATGEAKGENWGLRLSGGLARRDAYLLDPTSIGTTGSSLDGIDASAGGDLRISEGTALQANATYARRVQRGVDVGVTGAIFDRASRDDSLSVRLSPRWTLSNSASLRVDGAYAWFNRRYLRDQRRSNALDTIEDTREQQGRLGAQLDAKLGDAHAFVAGAELLGEWLQADRLGEDGTGQRARASIYVQDNWTLVPSLKLTLVPGARVDTDTQFGTAVTPRLAARMDPTSWLTLRGSYGWAFRAPGFQEMLLDFENPSVGYRVHGNPDLRPERSRSFNLSVEVKPAESSLLWVSAFQHRLQDMIGVSTEMVGPQQLFTYVNIARARVRGGELGVRQQLPGRISAELGYTLTDGRSEETGLALEGQARHRLTAQATWRHRTSGLEAWVRGALVGPRPFYPDTDGDGVANPYDAKRYVTVDARLGWRMREELQFFVLGTNLANAGNPTDLPIPPRAIQAGISARL</sequence>
<comment type="subcellular location">
    <subcellularLocation>
        <location evidence="1 10">Cell outer membrane</location>
        <topology evidence="1 10">Multi-pass membrane protein</topology>
    </subcellularLocation>
</comment>
<evidence type="ECO:0000256" key="9">
    <source>
        <dbReference type="ARBA" id="ARBA00023237"/>
    </source>
</evidence>
<dbReference type="Proteomes" id="UP000321224">
    <property type="component" value="Unassembled WGS sequence"/>
</dbReference>
<keyword evidence="4 10" id="KW-0812">Transmembrane</keyword>
<evidence type="ECO:0000259" key="14">
    <source>
        <dbReference type="Pfam" id="PF00593"/>
    </source>
</evidence>
<dbReference type="InterPro" id="IPR039426">
    <property type="entry name" value="TonB-dep_rcpt-like"/>
</dbReference>
<evidence type="ECO:0000313" key="16">
    <source>
        <dbReference type="EMBL" id="GEL71021.1"/>
    </source>
</evidence>
<keyword evidence="7 10" id="KW-0472">Membrane</keyword>
<dbReference type="Pfam" id="PF07715">
    <property type="entry name" value="Plug"/>
    <property type="match status" value="1"/>
</dbReference>
<evidence type="ECO:0000313" key="17">
    <source>
        <dbReference type="EMBL" id="SDD30953.1"/>
    </source>
</evidence>
<feature type="compositionally biased region" description="Low complexity" evidence="12">
    <location>
        <begin position="24"/>
        <end position="42"/>
    </location>
</feature>
<keyword evidence="6 11" id="KW-0798">TonB box</keyword>
<keyword evidence="9 10" id="KW-0998">Cell outer membrane</keyword>
<dbReference type="InterPro" id="IPR036942">
    <property type="entry name" value="Beta-barrel_TonB_sf"/>
</dbReference>
<protein>
    <submittedName>
        <fullName evidence="17">Outer membrane receptor for ferrienterochelin and colicins</fullName>
    </submittedName>
    <submittedName>
        <fullName evidence="16">TonB-dependent receptor</fullName>
    </submittedName>
</protein>
<evidence type="ECO:0000256" key="3">
    <source>
        <dbReference type="ARBA" id="ARBA00022452"/>
    </source>
</evidence>
<evidence type="ECO:0000313" key="19">
    <source>
        <dbReference type="Proteomes" id="UP000321224"/>
    </source>
</evidence>
<feature type="domain" description="TonB-dependent receptor-like beta-barrel" evidence="14">
    <location>
        <begin position="273"/>
        <end position="647"/>
    </location>
</feature>
<dbReference type="InterPro" id="IPR037066">
    <property type="entry name" value="Plug_dom_sf"/>
</dbReference>
<feature type="signal peptide" evidence="13">
    <location>
        <begin position="1"/>
        <end position="20"/>
    </location>
</feature>
<feature type="region of interest" description="Disordered" evidence="12">
    <location>
        <begin position="21"/>
        <end position="43"/>
    </location>
</feature>
<name>A0A511HBV3_9BACT</name>
<comment type="caution">
    <text evidence="16">The sequence shown here is derived from an EMBL/GenBank/DDBJ whole genome shotgun (WGS) entry which is preliminary data.</text>
</comment>
<keyword evidence="8 16" id="KW-0675">Receptor</keyword>
<evidence type="ECO:0000256" key="2">
    <source>
        <dbReference type="ARBA" id="ARBA00022448"/>
    </source>
</evidence>
<dbReference type="Proteomes" id="UP000198717">
    <property type="component" value="Unassembled WGS sequence"/>
</dbReference>
<dbReference type="GO" id="GO:0009279">
    <property type="term" value="C:cell outer membrane"/>
    <property type="evidence" value="ECO:0007669"/>
    <property type="project" value="UniProtKB-SubCell"/>
</dbReference>
<feature type="domain" description="TonB-dependent receptor plug" evidence="15">
    <location>
        <begin position="78"/>
        <end position="181"/>
    </location>
</feature>
<evidence type="ECO:0000259" key="15">
    <source>
        <dbReference type="Pfam" id="PF07715"/>
    </source>
</evidence>
<evidence type="ECO:0000256" key="7">
    <source>
        <dbReference type="ARBA" id="ARBA00023136"/>
    </source>
</evidence>
<dbReference type="PANTHER" id="PTHR30069:SF29">
    <property type="entry name" value="HEMOGLOBIN AND HEMOGLOBIN-HAPTOGLOBIN-BINDING PROTEIN 1-RELATED"/>
    <property type="match status" value="1"/>
</dbReference>
<dbReference type="AlphaFoldDB" id="A0A511HBV3"/>
<evidence type="ECO:0000256" key="8">
    <source>
        <dbReference type="ARBA" id="ARBA00023170"/>
    </source>
</evidence>
<evidence type="ECO:0000313" key="18">
    <source>
        <dbReference type="Proteomes" id="UP000198717"/>
    </source>
</evidence>
<reference evidence="17 18" key="1">
    <citation type="submission" date="2016-10" db="EMBL/GenBank/DDBJ databases">
        <authorList>
            <person name="Varghese N."/>
            <person name="Submissions S."/>
        </authorList>
    </citation>
    <scope>NUCLEOTIDE SEQUENCE [LARGE SCALE GENOMIC DNA]</scope>
    <source>
        <strain evidence="17 18">DSM 2260</strain>
    </source>
</reference>
<dbReference type="EMBL" id="FNAJ01000001">
    <property type="protein sequence ID" value="SDD30953.1"/>
    <property type="molecule type" value="Genomic_DNA"/>
</dbReference>
<evidence type="ECO:0000256" key="13">
    <source>
        <dbReference type="SAM" id="SignalP"/>
    </source>
</evidence>
<evidence type="ECO:0000256" key="5">
    <source>
        <dbReference type="ARBA" id="ARBA00022729"/>
    </source>
</evidence>
<dbReference type="CDD" id="cd01347">
    <property type="entry name" value="ligand_gated_channel"/>
    <property type="match status" value="1"/>
</dbReference>
<evidence type="ECO:0000256" key="4">
    <source>
        <dbReference type="ARBA" id="ARBA00022692"/>
    </source>
</evidence>
<dbReference type="GO" id="GO:0015344">
    <property type="term" value="F:siderophore uptake transmembrane transporter activity"/>
    <property type="evidence" value="ECO:0007669"/>
    <property type="project" value="TreeGrafter"/>
</dbReference>
<evidence type="ECO:0000256" key="11">
    <source>
        <dbReference type="RuleBase" id="RU003357"/>
    </source>
</evidence>
<dbReference type="SUPFAM" id="SSF56935">
    <property type="entry name" value="Porins"/>
    <property type="match status" value="1"/>
</dbReference>
<gene>
    <name evidence="16" type="ORF">MVI01_28050</name>
    <name evidence="17" type="ORF">SAMN04488504_101357</name>
</gene>
<reference evidence="16 19" key="2">
    <citation type="submission" date="2019-07" db="EMBL/GenBank/DDBJ databases">
        <title>Whole genome shotgun sequence of Myxococcus virescens NBRC 100334.</title>
        <authorList>
            <person name="Hosoyama A."/>
            <person name="Uohara A."/>
            <person name="Ohji S."/>
            <person name="Ichikawa N."/>
        </authorList>
    </citation>
    <scope>NUCLEOTIDE SEQUENCE [LARGE SCALE GENOMIC DNA]</scope>
    <source>
        <strain evidence="16 19">NBRC 100334</strain>
    </source>
</reference>
<dbReference type="Gene3D" id="2.40.170.20">
    <property type="entry name" value="TonB-dependent receptor, beta-barrel domain"/>
    <property type="match status" value="1"/>
</dbReference>
<dbReference type="EMBL" id="BJVY01000013">
    <property type="protein sequence ID" value="GEL71021.1"/>
    <property type="molecule type" value="Genomic_DNA"/>
</dbReference>
<dbReference type="InterPro" id="IPR000531">
    <property type="entry name" value="Beta-barrel_TonB"/>
</dbReference>
<evidence type="ECO:0000256" key="1">
    <source>
        <dbReference type="ARBA" id="ARBA00004571"/>
    </source>
</evidence>
<evidence type="ECO:0000256" key="6">
    <source>
        <dbReference type="ARBA" id="ARBA00023077"/>
    </source>
</evidence>
<accession>A0A511HBV3</accession>
<keyword evidence="2 10" id="KW-0813">Transport</keyword>
<dbReference type="Pfam" id="PF00593">
    <property type="entry name" value="TonB_dep_Rec_b-barrel"/>
    <property type="match status" value="1"/>
</dbReference>
<dbReference type="Gene3D" id="2.170.130.10">
    <property type="entry name" value="TonB-dependent receptor, plug domain"/>
    <property type="match status" value="1"/>
</dbReference>
<keyword evidence="3 10" id="KW-1134">Transmembrane beta strand</keyword>
<dbReference type="RefSeq" id="WP_090484706.1">
    <property type="nucleotide sequence ID" value="NZ_BJVY01000013.1"/>
</dbReference>
<keyword evidence="5 13" id="KW-0732">Signal</keyword>
<organism evidence="16 19">
    <name type="scientific">Myxococcus virescens</name>
    <dbReference type="NCBI Taxonomy" id="83456"/>
    <lineage>
        <taxon>Bacteria</taxon>
        <taxon>Pseudomonadati</taxon>
        <taxon>Myxococcota</taxon>
        <taxon>Myxococcia</taxon>
        <taxon>Myxococcales</taxon>
        <taxon>Cystobacterineae</taxon>
        <taxon>Myxococcaceae</taxon>
        <taxon>Myxococcus</taxon>
    </lineage>
</organism>
<dbReference type="InterPro" id="IPR012910">
    <property type="entry name" value="Plug_dom"/>
</dbReference>
<comment type="similarity">
    <text evidence="10 11">Belongs to the TonB-dependent receptor family.</text>
</comment>
<keyword evidence="18" id="KW-1185">Reference proteome</keyword>
<evidence type="ECO:0000256" key="12">
    <source>
        <dbReference type="SAM" id="MobiDB-lite"/>
    </source>
</evidence>
<evidence type="ECO:0000256" key="10">
    <source>
        <dbReference type="PROSITE-ProRule" id="PRU01360"/>
    </source>
</evidence>
<feature type="chain" id="PRO_5022676197" evidence="13">
    <location>
        <begin position="21"/>
        <end position="671"/>
    </location>
</feature>
<dbReference type="GO" id="GO:0044718">
    <property type="term" value="P:siderophore transmembrane transport"/>
    <property type="evidence" value="ECO:0007669"/>
    <property type="project" value="TreeGrafter"/>
</dbReference>